<comment type="caution">
    <text evidence="9">The sequence shown here is derived from an EMBL/GenBank/DDBJ whole genome shotgun (WGS) entry which is preliminary data.</text>
</comment>
<keyword evidence="3" id="KW-0813">Transport</keyword>
<evidence type="ECO:0000256" key="8">
    <source>
        <dbReference type="SAM" id="Phobius"/>
    </source>
</evidence>
<proteinExistence type="inferred from homology"/>
<dbReference type="EMBL" id="QGTW01000015">
    <property type="protein sequence ID" value="PWW20526.1"/>
    <property type="molecule type" value="Genomic_DNA"/>
</dbReference>
<evidence type="ECO:0000256" key="7">
    <source>
        <dbReference type="ARBA" id="ARBA00023136"/>
    </source>
</evidence>
<reference evidence="9 10" key="1">
    <citation type="submission" date="2018-05" db="EMBL/GenBank/DDBJ databases">
        <title>Freshwater and sediment microbial communities from various areas in North America, analyzing microbe dynamics in response to fracking.</title>
        <authorList>
            <person name="Lamendella R."/>
        </authorList>
    </citation>
    <scope>NUCLEOTIDE SEQUENCE [LARGE SCALE GENOMIC DNA]</scope>
    <source>
        <strain evidence="9 10">15_TX</strain>
    </source>
</reference>
<feature type="transmembrane region" description="Helical" evidence="8">
    <location>
        <begin position="53"/>
        <end position="73"/>
    </location>
</feature>
<dbReference type="Pfam" id="PF03547">
    <property type="entry name" value="Mem_trans"/>
    <property type="match status" value="1"/>
</dbReference>
<dbReference type="PANTHER" id="PTHR36838">
    <property type="entry name" value="AUXIN EFFLUX CARRIER FAMILY PROTEIN"/>
    <property type="match status" value="1"/>
</dbReference>
<sequence>MAVIPAFLIITVGYIGQKIVGFERKSVSSTALYLMYPFLAFRTFYENKLTVEYFYILIFCVLLCLTMIVVVKTGGKMMKASRKKLSAMILSAVFMNSGNYGTPIILFAFGTAGFDYAIIMMVIQSFLMNTVGIYYAAIGSSDEYNLKESLLSIAKMPIIYGAMAGVLFQLAAVPVPGFLMQPVSLIADATIPTIMIVLGMQLATIKRKEVKRANLYLIVVMKMLIAPAVAVGLIMLLPIDGMLAKILIILAAMPTAANTTMFSLQFNTEPDLVSYSTLVTTLLSIVTIPLLLAILS</sequence>
<feature type="transmembrane region" description="Helical" evidence="8">
    <location>
        <begin position="272"/>
        <end position="295"/>
    </location>
</feature>
<dbReference type="InterPro" id="IPR004776">
    <property type="entry name" value="Mem_transp_PIN-like"/>
</dbReference>
<organism evidence="9 10">
    <name type="scientific">Cytobacillus oceanisediminis</name>
    <dbReference type="NCBI Taxonomy" id="665099"/>
    <lineage>
        <taxon>Bacteria</taxon>
        <taxon>Bacillati</taxon>
        <taxon>Bacillota</taxon>
        <taxon>Bacilli</taxon>
        <taxon>Bacillales</taxon>
        <taxon>Bacillaceae</taxon>
        <taxon>Cytobacillus</taxon>
    </lineage>
</organism>
<comment type="similarity">
    <text evidence="2">Belongs to the auxin efflux carrier (TC 2.A.69) family.</text>
</comment>
<keyword evidence="5 8" id="KW-0812">Transmembrane</keyword>
<evidence type="ECO:0000256" key="3">
    <source>
        <dbReference type="ARBA" id="ARBA00022448"/>
    </source>
</evidence>
<dbReference type="GO" id="GO:0055085">
    <property type="term" value="P:transmembrane transport"/>
    <property type="evidence" value="ECO:0007669"/>
    <property type="project" value="InterPro"/>
</dbReference>
<evidence type="ECO:0000313" key="9">
    <source>
        <dbReference type="EMBL" id="PWW20526.1"/>
    </source>
</evidence>
<dbReference type="PANTHER" id="PTHR36838:SF1">
    <property type="entry name" value="SLR1864 PROTEIN"/>
    <property type="match status" value="1"/>
</dbReference>
<evidence type="ECO:0000313" key="10">
    <source>
        <dbReference type="Proteomes" id="UP000247150"/>
    </source>
</evidence>
<dbReference type="InterPro" id="IPR038770">
    <property type="entry name" value="Na+/solute_symporter_sf"/>
</dbReference>
<evidence type="ECO:0000256" key="2">
    <source>
        <dbReference type="ARBA" id="ARBA00010145"/>
    </source>
</evidence>
<evidence type="ECO:0008006" key="11">
    <source>
        <dbReference type="Google" id="ProtNLM"/>
    </source>
</evidence>
<keyword evidence="6 8" id="KW-1133">Transmembrane helix</keyword>
<gene>
    <name evidence="9" type="ORF">DFO73_115105</name>
</gene>
<feature type="transmembrane region" description="Helical" evidence="8">
    <location>
        <begin position="116"/>
        <end position="137"/>
    </location>
</feature>
<evidence type="ECO:0000256" key="5">
    <source>
        <dbReference type="ARBA" id="ARBA00022692"/>
    </source>
</evidence>
<keyword evidence="7 8" id="KW-0472">Membrane</keyword>
<dbReference type="Gene3D" id="1.20.1530.20">
    <property type="match status" value="1"/>
</dbReference>
<evidence type="ECO:0000256" key="6">
    <source>
        <dbReference type="ARBA" id="ARBA00022989"/>
    </source>
</evidence>
<dbReference type="AlphaFoldDB" id="A0A2V2ZNK9"/>
<feature type="transmembrane region" description="Helical" evidence="8">
    <location>
        <begin position="242"/>
        <end position="260"/>
    </location>
</feature>
<evidence type="ECO:0000256" key="4">
    <source>
        <dbReference type="ARBA" id="ARBA00022475"/>
    </source>
</evidence>
<feature type="transmembrane region" description="Helical" evidence="8">
    <location>
        <begin position="185"/>
        <end position="203"/>
    </location>
</feature>
<keyword evidence="4" id="KW-1003">Cell membrane</keyword>
<feature type="transmembrane region" description="Helical" evidence="8">
    <location>
        <begin position="85"/>
        <end position="110"/>
    </location>
</feature>
<comment type="subcellular location">
    <subcellularLocation>
        <location evidence="1">Cell membrane</location>
        <topology evidence="1">Multi-pass membrane protein</topology>
    </subcellularLocation>
</comment>
<dbReference type="GO" id="GO:0005886">
    <property type="term" value="C:plasma membrane"/>
    <property type="evidence" value="ECO:0007669"/>
    <property type="project" value="UniProtKB-SubCell"/>
</dbReference>
<protein>
    <recommendedName>
        <fullName evidence="11">Transporter</fullName>
    </recommendedName>
</protein>
<evidence type="ECO:0000256" key="1">
    <source>
        <dbReference type="ARBA" id="ARBA00004651"/>
    </source>
</evidence>
<feature type="transmembrane region" description="Helical" evidence="8">
    <location>
        <begin position="215"/>
        <end position="236"/>
    </location>
</feature>
<feature type="transmembrane region" description="Helical" evidence="8">
    <location>
        <begin position="158"/>
        <end position="179"/>
    </location>
</feature>
<name>A0A2V2ZNK9_9BACI</name>
<accession>A0A2V2ZNK9</accession>
<dbReference type="Proteomes" id="UP000247150">
    <property type="component" value="Unassembled WGS sequence"/>
</dbReference>